<feature type="binding site" evidence="1">
    <location>
        <position position="141"/>
    </location>
    <ligand>
        <name>S-adenosyl-L-methionine</name>
        <dbReference type="ChEBI" id="CHEBI:59789"/>
    </ligand>
</feature>
<keyword evidence="1" id="KW-0808">Transferase</keyword>
<comment type="subcellular location">
    <subcellularLocation>
        <location evidence="1">Cytoplasm</location>
    </subcellularLocation>
</comment>
<gene>
    <name evidence="1 2" type="primary">EFM6</name>
    <name evidence="2" type="ORF">LTR69_004839</name>
</gene>
<dbReference type="PANTHER" id="PTHR14614:SF152">
    <property type="entry name" value="PROTEIN-LYSINE N-METHYLTRANSFERASE EFM6"/>
    <property type="match status" value="1"/>
</dbReference>
<organism evidence="2 3">
    <name type="scientific">Exophiala sideris</name>
    <dbReference type="NCBI Taxonomy" id="1016849"/>
    <lineage>
        <taxon>Eukaryota</taxon>
        <taxon>Fungi</taxon>
        <taxon>Dikarya</taxon>
        <taxon>Ascomycota</taxon>
        <taxon>Pezizomycotina</taxon>
        <taxon>Eurotiomycetes</taxon>
        <taxon>Chaetothyriomycetidae</taxon>
        <taxon>Chaetothyriales</taxon>
        <taxon>Herpotrichiellaceae</taxon>
        <taxon>Exophiala</taxon>
    </lineage>
</organism>
<dbReference type="SUPFAM" id="SSF53335">
    <property type="entry name" value="S-adenosyl-L-methionine-dependent methyltransferases"/>
    <property type="match status" value="1"/>
</dbReference>
<dbReference type="EC" id="2.1.1.-" evidence="1"/>
<feature type="binding site" evidence="1">
    <location>
        <position position="113"/>
    </location>
    <ligand>
        <name>S-adenosyl-L-methionine</name>
        <dbReference type="ChEBI" id="CHEBI:59789"/>
    </ligand>
</feature>
<dbReference type="InterPro" id="IPR029063">
    <property type="entry name" value="SAM-dependent_MTases_sf"/>
</dbReference>
<comment type="caution">
    <text evidence="2">The sequence shown here is derived from an EMBL/GenBank/DDBJ whole genome shotgun (WGS) entry which is preliminary data.</text>
</comment>
<reference evidence="2 3" key="1">
    <citation type="submission" date="2023-08" db="EMBL/GenBank/DDBJ databases">
        <title>Black Yeasts Isolated from many extreme environments.</title>
        <authorList>
            <person name="Coleine C."/>
            <person name="Stajich J.E."/>
            <person name="Selbmann L."/>
        </authorList>
    </citation>
    <scope>NUCLEOTIDE SEQUENCE [LARGE SCALE GENOMIC DNA]</scope>
    <source>
        <strain evidence="2 3">CCFEE 6328</strain>
    </source>
</reference>
<name>A0ABR0JD62_9EURO</name>
<keyword evidence="1" id="KW-0963">Cytoplasm</keyword>
<comment type="similarity">
    <text evidence="1">Belongs to the class I-like SAM-binding methyltransferase superfamily. METTL21 family. EFM6 subfamily.</text>
</comment>
<accession>A0ABR0JD62</accession>
<comment type="function">
    <text evidence="1">S-adenosyl-L-methionine-dependent protein-lysine N-methyltransferase that methylates elongation factor 1-alpha.</text>
</comment>
<feature type="binding site" evidence="1">
    <location>
        <position position="61"/>
    </location>
    <ligand>
        <name>S-adenosyl-L-methionine</name>
        <dbReference type="ChEBI" id="CHEBI:59789"/>
    </ligand>
</feature>
<dbReference type="PANTHER" id="PTHR14614">
    <property type="entry name" value="HEPATOCELLULAR CARCINOMA-ASSOCIATED ANTIGEN"/>
    <property type="match status" value="1"/>
</dbReference>
<feature type="binding site" evidence="1">
    <location>
        <begin position="89"/>
        <end position="91"/>
    </location>
    <ligand>
        <name>S-adenosyl-L-methionine</name>
        <dbReference type="ChEBI" id="CHEBI:59789"/>
    </ligand>
</feature>
<dbReference type="Gene3D" id="3.40.50.150">
    <property type="entry name" value="Vaccinia Virus protein VP39"/>
    <property type="match status" value="1"/>
</dbReference>
<protein>
    <recommendedName>
        <fullName evidence="1">Protein-lysine N-methyltransferase EFM6</fullName>
        <ecNumber evidence="1">2.1.1.-</ecNumber>
    </recommendedName>
    <alternativeName>
        <fullName evidence="1">Elongation factor methyltransferase 6</fullName>
    </alternativeName>
</protein>
<keyword evidence="1" id="KW-0489">Methyltransferase</keyword>
<feature type="binding site" evidence="1">
    <location>
        <position position="163"/>
    </location>
    <ligand>
        <name>S-adenosyl-L-methionine</name>
        <dbReference type="ChEBI" id="CHEBI:59789"/>
    </ligand>
</feature>
<dbReference type="EMBL" id="JAVRRF010000009">
    <property type="protein sequence ID" value="KAK5061657.1"/>
    <property type="molecule type" value="Genomic_DNA"/>
</dbReference>
<dbReference type="Pfam" id="PF10294">
    <property type="entry name" value="Methyltransf_16"/>
    <property type="match status" value="1"/>
</dbReference>
<sequence>MPSSRSPSPENDVFSISTEIVPERTNKSASTTILTFDDLLPKVKPLLLHEDLQEGCGGQLWPAGMVLSKYMLTYHKTGSLLDKSVVEIGAGGGLVGLAVALGCEVNRPIYITDQIPMFALMQKNIALNNLLGRVDAEIYDWGTPPPSKVLENGGQHPDIVLAADCVYFEPAFPLLLQTLEDLIGPSTTCYFCFKKRRKADMRFIRDMTKKFAVEQISYDGLESDQREGIFLYQVQQKDKKQ</sequence>
<evidence type="ECO:0000313" key="3">
    <source>
        <dbReference type="Proteomes" id="UP001345691"/>
    </source>
</evidence>
<proteinExistence type="inferred from homology"/>
<dbReference type="HAMAP" id="MF_03198">
    <property type="entry name" value="Methyltr_EFM6"/>
    <property type="match status" value="1"/>
</dbReference>
<dbReference type="InterPro" id="IPR019410">
    <property type="entry name" value="Methyltransf_16"/>
</dbReference>
<dbReference type="Proteomes" id="UP001345691">
    <property type="component" value="Unassembled WGS sequence"/>
</dbReference>
<keyword evidence="1" id="KW-0949">S-adenosyl-L-methionine</keyword>
<evidence type="ECO:0000256" key="1">
    <source>
        <dbReference type="HAMAP-Rule" id="MF_03198"/>
    </source>
</evidence>
<evidence type="ECO:0000313" key="2">
    <source>
        <dbReference type="EMBL" id="KAK5061657.1"/>
    </source>
</evidence>
<dbReference type="InterPro" id="IPR033684">
    <property type="entry name" value="EFM6"/>
</dbReference>
<keyword evidence="3" id="KW-1185">Reference proteome</keyword>